<gene>
    <name evidence="8" type="ORF">EXY25_05005</name>
</gene>
<protein>
    <submittedName>
        <fullName evidence="8">DMT family transporter</fullName>
    </submittedName>
</protein>
<sequence>MNHRLPSFALILAMLLWGSSFIALKYAINEMHPVWVIFGRMLLATFCFALVFKVVMKFRYQAGDWKRLAIMSLCEPCLYFVLEGEAMRHTSAGQAGMITALLPLLVAVMAWFSVGERVNRNMIIGFATAIAGVLWLTLAGTADAHAPNALWGNFLEFLAMICAAIYSINLKHLSSRYPALTLTAFQAFCGAIFFAPMLFWVPIPESVSGQALLAIVYLGVVVTLGAYLLYNYAISKVKVTAAAGYVNLIPVFSLLFAYLLLGERLNGQQMVAAGVIILGVVISQWRIKESAGAVGKVIEDENNTAIVAVKG</sequence>
<dbReference type="Gene3D" id="1.10.3730.20">
    <property type="match status" value="1"/>
</dbReference>
<feature type="transmembrane region" description="Helical" evidence="6">
    <location>
        <begin position="180"/>
        <end position="203"/>
    </location>
</feature>
<feature type="transmembrane region" description="Helical" evidence="6">
    <location>
        <begin position="121"/>
        <end position="138"/>
    </location>
</feature>
<dbReference type="InterPro" id="IPR037185">
    <property type="entry name" value="EmrE-like"/>
</dbReference>
<feature type="transmembrane region" description="Helical" evidence="6">
    <location>
        <begin position="34"/>
        <end position="52"/>
    </location>
</feature>
<feature type="domain" description="EamA" evidence="7">
    <location>
        <begin position="8"/>
        <end position="137"/>
    </location>
</feature>
<keyword evidence="4 6" id="KW-1133">Transmembrane helix</keyword>
<reference evidence="9" key="1">
    <citation type="submission" date="2019-02" db="EMBL/GenBank/DDBJ databases">
        <title>Draft genome sequence of Muricauda sp. 176CP4-71.</title>
        <authorList>
            <person name="Park J.-S."/>
        </authorList>
    </citation>
    <scope>NUCLEOTIDE SEQUENCE [LARGE SCALE GENOMIC DNA]</scope>
    <source>
        <strain evidence="9">176GS2-150</strain>
    </source>
</reference>
<evidence type="ECO:0000256" key="3">
    <source>
        <dbReference type="ARBA" id="ARBA00022692"/>
    </source>
</evidence>
<keyword evidence="3 6" id="KW-0812">Transmembrane</keyword>
<evidence type="ECO:0000259" key="7">
    <source>
        <dbReference type="Pfam" id="PF00892"/>
    </source>
</evidence>
<keyword evidence="5 6" id="KW-0472">Membrane</keyword>
<dbReference type="PANTHER" id="PTHR32322">
    <property type="entry name" value="INNER MEMBRANE TRANSPORTER"/>
    <property type="match status" value="1"/>
</dbReference>
<comment type="similarity">
    <text evidence="2">Belongs to the EamA transporter family.</text>
</comment>
<name>A0ABY1WV29_9GAMM</name>
<dbReference type="Pfam" id="PF00892">
    <property type="entry name" value="EamA"/>
    <property type="match status" value="2"/>
</dbReference>
<dbReference type="SUPFAM" id="SSF103481">
    <property type="entry name" value="Multidrug resistance efflux transporter EmrE"/>
    <property type="match status" value="2"/>
</dbReference>
<organism evidence="8 9">
    <name type="scientific">Corallincola spongiicola</name>
    <dbReference type="NCBI Taxonomy" id="2520508"/>
    <lineage>
        <taxon>Bacteria</taxon>
        <taxon>Pseudomonadati</taxon>
        <taxon>Pseudomonadota</taxon>
        <taxon>Gammaproteobacteria</taxon>
        <taxon>Alteromonadales</taxon>
        <taxon>Psychromonadaceae</taxon>
        <taxon>Corallincola</taxon>
    </lineage>
</organism>
<dbReference type="InterPro" id="IPR050638">
    <property type="entry name" value="AA-Vitamin_Transporters"/>
</dbReference>
<proteinExistence type="inferred from homology"/>
<feature type="transmembrane region" description="Helical" evidence="6">
    <location>
        <begin position="7"/>
        <end position="28"/>
    </location>
</feature>
<feature type="transmembrane region" description="Helical" evidence="6">
    <location>
        <begin position="150"/>
        <end position="168"/>
    </location>
</feature>
<evidence type="ECO:0000256" key="5">
    <source>
        <dbReference type="ARBA" id="ARBA00023136"/>
    </source>
</evidence>
<evidence type="ECO:0000313" key="8">
    <source>
        <dbReference type="EMBL" id="TAA48580.1"/>
    </source>
</evidence>
<feature type="transmembrane region" description="Helical" evidence="6">
    <location>
        <begin position="209"/>
        <end position="230"/>
    </location>
</feature>
<dbReference type="PANTHER" id="PTHR32322:SF2">
    <property type="entry name" value="EAMA DOMAIN-CONTAINING PROTEIN"/>
    <property type="match status" value="1"/>
</dbReference>
<evidence type="ECO:0000256" key="1">
    <source>
        <dbReference type="ARBA" id="ARBA00004141"/>
    </source>
</evidence>
<dbReference type="InterPro" id="IPR000620">
    <property type="entry name" value="EamA_dom"/>
</dbReference>
<comment type="caution">
    <text evidence="8">The sequence shown here is derived from an EMBL/GenBank/DDBJ whole genome shotgun (WGS) entry which is preliminary data.</text>
</comment>
<comment type="subcellular location">
    <subcellularLocation>
        <location evidence="1">Membrane</location>
        <topology evidence="1">Multi-pass membrane protein</topology>
    </subcellularLocation>
</comment>
<accession>A0ABY1WV29</accession>
<keyword evidence="9" id="KW-1185">Reference proteome</keyword>
<dbReference type="RefSeq" id="WP_130565925.1">
    <property type="nucleotide sequence ID" value="NZ_SHLY01000001.1"/>
</dbReference>
<dbReference type="EMBL" id="SHLY01000001">
    <property type="protein sequence ID" value="TAA48580.1"/>
    <property type="molecule type" value="Genomic_DNA"/>
</dbReference>
<evidence type="ECO:0000256" key="4">
    <source>
        <dbReference type="ARBA" id="ARBA00022989"/>
    </source>
</evidence>
<feature type="transmembrane region" description="Helical" evidence="6">
    <location>
        <begin position="267"/>
        <end position="287"/>
    </location>
</feature>
<feature type="transmembrane region" description="Helical" evidence="6">
    <location>
        <begin position="242"/>
        <end position="261"/>
    </location>
</feature>
<feature type="transmembrane region" description="Helical" evidence="6">
    <location>
        <begin position="94"/>
        <end position="114"/>
    </location>
</feature>
<evidence type="ECO:0000256" key="2">
    <source>
        <dbReference type="ARBA" id="ARBA00007362"/>
    </source>
</evidence>
<evidence type="ECO:0000256" key="6">
    <source>
        <dbReference type="SAM" id="Phobius"/>
    </source>
</evidence>
<evidence type="ECO:0000313" key="9">
    <source>
        <dbReference type="Proteomes" id="UP000292544"/>
    </source>
</evidence>
<dbReference type="Proteomes" id="UP000292544">
    <property type="component" value="Unassembled WGS sequence"/>
</dbReference>
<feature type="domain" description="EamA" evidence="7">
    <location>
        <begin position="151"/>
        <end position="282"/>
    </location>
</feature>